<accession>A0A1F4S380</accession>
<dbReference type="UniPathway" id="UPA00392"/>
<evidence type="ECO:0000313" key="6">
    <source>
        <dbReference type="EMBL" id="OGC14839.1"/>
    </source>
</evidence>
<reference evidence="6 7" key="1">
    <citation type="journal article" date="2016" name="Nat. Commun.">
        <title>Thousands of microbial genomes shed light on interconnected biogeochemical processes in an aquifer system.</title>
        <authorList>
            <person name="Anantharaman K."/>
            <person name="Brown C.T."/>
            <person name="Hug L.A."/>
            <person name="Sharon I."/>
            <person name="Castelle C.J."/>
            <person name="Probst A.J."/>
            <person name="Thomas B.C."/>
            <person name="Singh A."/>
            <person name="Wilkins M.J."/>
            <person name="Karaoz U."/>
            <person name="Brodie E.L."/>
            <person name="Williams K.H."/>
            <person name="Hubbard S.S."/>
            <person name="Banfield J.F."/>
        </authorList>
    </citation>
    <scope>NUCLEOTIDE SEQUENCE [LARGE SCALE GENOMIC DNA]</scope>
</reference>
<feature type="active site" description="Thioimide intermediate" evidence="5">
    <location>
        <position position="48"/>
    </location>
</feature>
<feature type="active site" description="Proton donor" evidence="5">
    <location>
        <position position="55"/>
    </location>
</feature>
<dbReference type="EC" id="1.7.1.13" evidence="5"/>
<gene>
    <name evidence="5" type="primary">queF</name>
    <name evidence="6" type="ORF">A2290_00910</name>
</gene>
<evidence type="ECO:0000256" key="5">
    <source>
        <dbReference type="HAMAP-Rule" id="MF_00818"/>
    </source>
</evidence>
<dbReference type="NCBIfam" id="TIGR03139">
    <property type="entry name" value="QueF-II"/>
    <property type="match status" value="1"/>
</dbReference>
<keyword evidence="3 5" id="KW-0521">NADP</keyword>
<evidence type="ECO:0000256" key="2">
    <source>
        <dbReference type="ARBA" id="ARBA00022785"/>
    </source>
</evidence>
<evidence type="ECO:0000256" key="4">
    <source>
        <dbReference type="ARBA" id="ARBA00023002"/>
    </source>
</evidence>
<evidence type="ECO:0000256" key="3">
    <source>
        <dbReference type="ARBA" id="ARBA00022857"/>
    </source>
</evidence>
<dbReference type="GO" id="GO:0005737">
    <property type="term" value="C:cytoplasm"/>
    <property type="evidence" value="ECO:0007669"/>
    <property type="project" value="UniProtKB-SubCell"/>
</dbReference>
<proteinExistence type="inferred from homology"/>
<evidence type="ECO:0000256" key="1">
    <source>
        <dbReference type="ARBA" id="ARBA00022490"/>
    </source>
</evidence>
<dbReference type="Pfam" id="PF14489">
    <property type="entry name" value="QueF"/>
    <property type="match status" value="1"/>
</dbReference>
<protein>
    <recommendedName>
        <fullName evidence="5">NADPH-dependent 7-cyano-7-deazaguanine reductase</fullName>
        <ecNumber evidence="5">1.7.1.13</ecNumber>
    </recommendedName>
    <alternativeName>
        <fullName evidence="5">7-cyano-7-carbaguanine reductase</fullName>
    </alternativeName>
    <alternativeName>
        <fullName evidence="5">NADPH-dependent nitrile oxidoreductase</fullName>
    </alternativeName>
    <alternativeName>
        <fullName evidence="5">PreQ(0) reductase</fullName>
    </alternativeName>
</protein>
<comment type="pathway">
    <text evidence="5">tRNA modification; tRNA-queuosine biosynthesis.</text>
</comment>
<comment type="caution">
    <text evidence="6">The sequence shown here is derived from an EMBL/GenBank/DDBJ whole genome shotgun (WGS) entry which is preliminary data.</text>
</comment>
<dbReference type="HAMAP" id="MF_00818">
    <property type="entry name" value="QueF_type1"/>
    <property type="match status" value="1"/>
</dbReference>
<comment type="subcellular location">
    <subcellularLocation>
        <location evidence="5">Cytoplasm</location>
    </subcellularLocation>
</comment>
<organism evidence="6 7">
    <name type="scientific">candidate division WOR-1 bacterium RIFOXYB2_FULL_36_35</name>
    <dbReference type="NCBI Taxonomy" id="1802578"/>
    <lineage>
        <taxon>Bacteria</taxon>
        <taxon>Bacillati</taxon>
        <taxon>Saganbacteria</taxon>
    </lineage>
</organism>
<dbReference type="Proteomes" id="UP000177905">
    <property type="component" value="Unassembled WGS sequence"/>
</dbReference>
<feature type="binding site" evidence="5">
    <location>
        <begin position="70"/>
        <end position="72"/>
    </location>
    <ligand>
        <name>substrate</name>
    </ligand>
</feature>
<dbReference type="GO" id="GO:0008616">
    <property type="term" value="P:tRNA queuosine(34) biosynthetic process"/>
    <property type="evidence" value="ECO:0007669"/>
    <property type="project" value="UniProtKB-UniRule"/>
</dbReference>
<keyword evidence="1 5" id="KW-0963">Cytoplasm</keyword>
<dbReference type="GO" id="GO:0033739">
    <property type="term" value="F:preQ1 synthase activity"/>
    <property type="evidence" value="ECO:0007669"/>
    <property type="project" value="UniProtKB-UniRule"/>
</dbReference>
<comment type="similarity">
    <text evidence="5">Belongs to the GTP cyclohydrolase I family. QueF type 1 subfamily.</text>
</comment>
<sequence>MAINKKQEYTKDHAKSGIEAKLPPIYIFPSYYKKYDVEIITEEFTSICPKTGLPDFGKIKITYRPNKSCIELKSFKMYLLGYRNLGIFNENVINRILEDIVSACKPTYIEVIGEFTSRGGLKISVIAKYPRK</sequence>
<comment type="function">
    <text evidence="5">Catalyzes the NADPH-dependent reduction of 7-cyano-7-deazaguanine (preQ0) to 7-aminomethyl-7-deazaguanine (preQ1).</text>
</comment>
<dbReference type="AlphaFoldDB" id="A0A1F4S380"/>
<name>A0A1F4S380_UNCSA</name>
<dbReference type="SUPFAM" id="SSF55620">
    <property type="entry name" value="Tetrahydrobiopterin biosynthesis enzymes-like"/>
    <property type="match status" value="1"/>
</dbReference>
<evidence type="ECO:0000313" key="7">
    <source>
        <dbReference type="Proteomes" id="UP000177905"/>
    </source>
</evidence>
<dbReference type="InterPro" id="IPR043133">
    <property type="entry name" value="GTP-CH-I_C/QueF"/>
</dbReference>
<comment type="catalytic activity">
    <reaction evidence="5">
        <text>7-aminomethyl-7-carbaguanine + 2 NADP(+) = 7-cyano-7-carbaguanine + 2 NADPH + 3 H(+)</text>
        <dbReference type="Rhea" id="RHEA:13409"/>
        <dbReference type="ChEBI" id="CHEBI:15378"/>
        <dbReference type="ChEBI" id="CHEBI:45075"/>
        <dbReference type="ChEBI" id="CHEBI:57783"/>
        <dbReference type="ChEBI" id="CHEBI:58349"/>
        <dbReference type="ChEBI" id="CHEBI:58703"/>
        <dbReference type="EC" id="1.7.1.13"/>
    </reaction>
</comment>
<dbReference type="Gene3D" id="3.30.1130.10">
    <property type="match status" value="1"/>
</dbReference>
<dbReference type="PIRSF" id="PIRSF027377">
    <property type="entry name" value="Nitrile_oxidored_QueF"/>
    <property type="match status" value="1"/>
</dbReference>
<comment type="caution">
    <text evidence="5">Lacks conserved residue(s) required for the propagation of feature annotation.</text>
</comment>
<keyword evidence="2 5" id="KW-0671">Queuosine biosynthesis</keyword>
<dbReference type="InterPro" id="IPR029500">
    <property type="entry name" value="QueF"/>
</dbReference>
<dbReference type="InterPro" id="IPR016856">
    <property type="entry name" value="QueF_type1"/>
</dbReference>
<dbReference type="EMBL" id="MEUA01000029">
    <property type="protein sequence ID" value="OGC14839.1"/>
    <property type="molecule type" value="Genomic_DNA"/>
</dbReference>
<dbReference type="PANTHER" id="PTHR34354:SF1">
    <property type="entry name" value="NADPH-DEPENDENT 7-CYANO-7-DEAZAGUANINE REDUCTASE"/>
    <property type="match status" value="1"/>
</dbReference>
<dbReference type="InterPro" id="IPR050084">
    <property type="entry name" value="NADPH_dep_7-cyano-7-deazaG_red"/>
</dbReference>
<keyword evidence="4 5" id="KW-0560">Oxidoreductase</keyword>
<dbReference type="PANTHER" id="PTHR34354">
    <property type="entry name" value="NADPH-DEPENDENT 7-CYANO-7-DEAZAGUANINE REDUCTASE"/>
    <property type="match status" value="1"/>
</dbReference>